<evidence type="ECO:0000313" key="2">
    <source>
        <dbReference type="EMBL" id="MEM6250705.1"/>
    </source>
</evidence>
<keyword evidence="3" id="KW-1185">Reference proteome</keyword>
<dbReference type="Proteomes" id="UP001489333">
    <property type="component" value="Unassembled WGS sequence"/>
</dbReference>
<evidence type="ECO:0000256" key="1">
    <source>
        <dbReference type="SAM" id="SignalP"/>
    </source>
</evidence>
<feature type="chain" id="PRO_5047496829" description="Toxin co-regulated pilus biosynthesis protein Q C-terminal domain-containing protein" evidence="1">
    <location>
        <begin position="21"/>
        <end position="267"/>
    </location>
</feature>
<proteinExistence type="predicted"/>
<sequence>MSKKIAFMLTIPLLPTMAFAAQPWIENESATYSKEGIVINAEVLRKTPAPTPATLPKRQKMEDDTLFNDTQAVTEEPKLAITEPVAVAEPAVITHNLFIYPDESYFDAINRWLKNAGYQNVAWSIDDHTAEELKKNPAGIVSFAGSVRTVLPTLSKQLGVPFYLSETSNLAAIHQWHNREVQIVMVRGSSMKVAIEQLASDYGWNWSDDTTTNKSWLAKNDYPFSGSYPLVTPKNDIAKALRVVLEGYPISAKLLTGTQSLFIVDTQ</sequence>
<comment type="caution">
    <text evidence="2">The sequence shown here is derived from an EMBL/GenBank/DDBJ whole genome shotgun (WGS) entry which is preliminary data.</text>
</comment>
<evidence type="ECO:0000313" key="3">
    <source>
        <dbReference type="Proteomes" id="UP001489333"/>
    </source>
</evidence>
<dbReference type="EMBL" id="JBCHKU010000034">
    <property type="protein sequence ID" value="MEM6250705.1"/>
    <property type="molecule type" value="Genomic_DNA"/>
</dbReference>
<accession>A0ABU9UWR0</accession>
<organism evidence="2 3">
    <name type="scientific">Shewanella vaxholmensis</name>
    <dbReference type="NCBI Taxonomy" id="3063535"/>
    <lineage>
        <taxon>Bacteria</taxon>
        <taxon>Pseudomonadati</taxon>
        <taxon>Pseudomonadota</taxon>
        <taxon>Gammaproteobacteria</taxon>
        <taxon>Alteromonadales</taxon>
        <taxon>Shewanellaceae</taxon>
        <taxon>Shewanella</taxon>
    </lineage>
</organism>
<gene>
    <name evidence="2" type="ORF">AAGS29_19090</name>
</gene>
<feature type="signal peptide" evidence="1">
    <location>
        <begin position="1"/>
        <end position="20"/>
    </location>
</feature>
<protein>
    <recommendedName>
        <fullName evidence="4">Toxin co-regulated pilus biosynthesis protein Q C-terminal domain-containing protein</fullName>
    </recommendedName>
</protein>
<reference evidence="2 3" key="1">
    <citation type="submission" date="2024-04" db="EMBL/GenBank/DDBJ databases">
        <title>Novel Shewanella species isolated from Baltic Sea sediments.</title>
        <authorList>
            <person name="Martin-Rodriguez A.J."/>
            <person name="Fernandez-Juarez V."/>
            <person name="Valeriano V.D."/>
            <person name="Mihindukulasooriya I."/>
            <person name="Ceresnova L."/>
            <person name="Joffre E."/>
            <person name="Jensie-Markopoulos S."/>
            <person name="Moore E.R.B."/>
            <person name="Sjoling A."/>
        </authorList>
    </citation>
    <scope>NUCLEOTIDE SEQUENCE [LARGE SCALE GENOMIC DNA]</scope>
    <source>
        <strain evidence="2 3">VAX-SP0-0CM-1</strain>
    </source>
</reference>
<evidence type="ECO:0008006" key="4">
    <source>
        <dbReference type="Google" id="ProtNLM"/>
    </source>
</evidence>
<name>A0ABU9UWR0_9GAMM</name>
<dbReference type="RefSeq" id="WP_342902422.1">
    <property type="nucleotide sequence ID" value="NZ_JBCHKU010000034.1"/>
</dbReference>
<keyword evidence="1" id="KW-0732">Signal</keyword>